<evidence type="ECO:0000256" key="1">
    <source>
        <dbReference type="SAM" id="Phobius"/>
    </source>
</evidence>
<dbReference type="AlphaFoldDB" id="F9D6Y1"/>
<name>F9D6Y1_PREDD</name>
<dbReference type="EMBL" id="AFPW01000048">
    <property type="protein sequence ID" value="EGQ11850.1"/>
    <property type="molecule type" value="Genomic_DNA"/>
</dbReference>
<dbReference type="Proteomes" id="UP000007820">
    <property type="component" value="Unassembled WGS sequence"/>
</dbReference>
<keyword evidence="1" id="KW-0472">Membrane</keyword>
<reference evidence="2 3" key="1">
    <citation type="submission" date="2011-04" db="EMBL/GenBank/DDBJ databases">
        <authorList>
            <person name="Muzny D."/>
            <person name="Qin X."/>
            <person name="Deng J."/>
            <person name="Jiang H."/>
            <person name="Liu Y."/>
            <person name="Qu J."/>
            <person name="Song X.-Z."/>
            <person name="Zhang L."/>
            <person name="Thornton R."/>
            <person name="Coyle M."/>
            <person name="Francisco L."/>
            <person name="Jackson L."/>
            <person name="Javaid M."/>
            <person name="Korchina V."/>
            <person name="Kovar C."/>
            <person name="Mata R."/>
            <person name="Mathew T."/>
            <person name="Ngo R."/>
            <person name="Nguyen L."/>
            <person name="Nguyen N."/>
            <person name="Okwuonu G."/>
            <person name="Ongeri F."/>
            <person name="Pham C."/>
            <person name="Simmons D."/>
            <person name="Wilczek-Boney K."/>
            <person name="Hale W."/>
            <person name="Jakkamsetti A."/>
            <person name="Pham P."/>
            <person name="Ruth R."/>
            <person name="San Lucas F."/>
            <person name="Warren J."/>
            <person name="Zhang J."/>
            <person name="Zhao Z."/>
            <person name="Zhou C."/>
            <person name="Zhu D."/>
            <person name="Lee S."/>
            <person name="Bess C."/>
            <person name="Blankenburg K."/>
            <person name="Forbes L."/>
            <person name="Fu Q."/>
            <person name="Gubbala S."/>
            <person name="Hirani K."/>
            <person name="Jayaseelan J.C."/>
            <person name="Lara F."/>
            <person name="Munidasa M."/>
            <person name="Palculict T."/>
            <person name="Patil S."/>
            <person name="Pu L.-L."/>
            <person name="Saada N."/>
            <person name="Tang L."/>
            <person name="Weissenberger G."/>
            <person name="Zhu Y."/>
            <person name="Hemphill L."/>
            <person name="Shang Y."/>
            <person name="Youmans B."/>
            <person name="Ayvaz T."/>
            <person name="Ross M."/>
            <person name="Santibanez J."/>
            <person name="Aqrawi P."/>
            <person name="Gross S."/>
            <person name="Joshi V."/>
            <person name="Fowler G."/>
            <person name="Nazareth L."/>
            <person name="Reid J."/>
            <person name="Worley K."/>
            <person name="Petrosino J."/>
            <person name="Highlander S."/>
            <person name="Gibbs R."/>
        </authorList>
    </citation>
    <scope>NUCLEOTIDE SEQUENCE [LARGE SCALE GENOMIC DNA]</scope>
    <source>
        <strain evidence="2 3">DSM 3688</strain>
    </source>
</reference>
<comment type="caution">
    <text evidence="2">The sequence shown here is derived from an EMBL/GenBank/DDBJ whole genome shotgun (WGS) entry which is preliminary data.</text>
</comment>
<keyword evidence="1" id="KW-0812">Transmembrane</keyword>
<gene>
    <name evidence="2" type="ORF">HMPREF9136_2609</name>
</gene>
<sequence length="63" mass="7441">MSLFVLLLTFNDLGAFSKFLFLSCFVFYCLFFAAFSDFVLESHDYWNLVLFSENKHLLIINDL</sequence>
<organism evidence="2 3">
    <name type="scientific">Prevotella dentalis (strain ATCC 49559 / DSM 3688 / JCM 13448 / NCTC 12043 / ES 2772)</name>
    <name type="common">Mitsuokella dentalis</name>
    <dbReference type="NCBI Taxonomy" id="908937"/>
    <lineage>
        <taxon>Bacteria</taxon>
        <taxon>Pseudomonadati</taxon>
        <taxon>Bacteroidota</taxon>
        <taxon>Bacteroidia</taxon>
        <taxon>Bacteroidales</taxon>
        <taxon>Prevotellaceae</taxon>
        <taxon>Prevotella</taxon>
    </lineage>
</organism>
<protein>
    <submittedName>
        <fullName evidence="2">Uncharacterized protein</fullName>
    </submittedName>
</protein>
<evidence type="ECO:0000313" key="2">
    <source>
        <dbReference type="EMBL" id="EGQ11850.1"/>
    </source>
</evidence>
<accession>F9D6Y1</accession>
<evidence type="ECO:0000313" key="3">
    <source>
        <dbReference type="Proteomes" id="UP000007820"/>
    </source>
</evidence>
<proteinExistence type="predicted"/>
<feature type="transmembrane region" description="Helical" evidence="1">
    <location>
        <begin position="20"/>
        <end position="40"/>
    </location>
</feature>
<keyword evidence="1" id="KW-1133">Transmembrane helix</keyword>